<feature type="transmembrane region" description="Helical" evidence="1">
    <location>
        <begin position="765"/>
        <end position="790"/>
    </location>
</feature>
<dbReference type="RefSeq" id="WP_110044764.1">
    <property type="nucleotide sequence ID" value="NZ_CP054613.1"/>
</dbReference>
<dbReference type="PANTHER" id="PTHR30572">
    <property type="entry name" value="MEMBRANE COMPONENT OF TRANSPORTER-RELATED"/>
    <property type="match status" value="1"/>
</dbReference>
<accession>A0A2V2YS30</accession>
<organism evidence="2 3">
    <name type="scientific">Paenibacillus cellulosilyticus</name>
    <dbReference type="NCBI Taxonomy" id="375489"/>
    <lineage>
        <taxon>Bacteria</taxon>
        <taxon>Bacillati</taxon>
        <taxon>Bacillota</taxon>
        <taxon>Bacilli</taxon>
        <taxon>Bacillales</taxon>
        <taxon>Paenibacillaceae</taxon>
        <taxon>Paenibacillus</taxon>
    </lineage>
</organism>
<feature type="transmembrane region" description="Helical" evidence="1">
    <location>
        <begin position="737"/>
        <end position="759"/>
    </location>
</feature>
<feature type="transmembrane region" description="Helical" evidence="1">
    <location>
        <begin position="684"/>
        <end position="705"/>
    </location>
</feature>
<keyword evidence="1" id="KW-0472">Membrane</keyword>
<evidence type="ECO:0000313" key="3">
    <source>
        <dbReference type="Proteomes" id="UP000246635"/>
    </source>
</evidence>
<reference evidence="2 3" key="1">
    <citation type="submission" date="2018-05" db="EMBL/GenBank/DDBJ databases">
        <title>Genomic Encyclopedia of Type Strains, Phase III (KMG-III): the genomes of soil and plant-associated and newly described type strains.</title>
        <authorList>
            <person name="Whitman W."/>
        </authorList>
    </citation>
    <scope>NUCLEOTIDE SEQUENCE [LARGE SCALE GENOMIC DNA]</scope>
    <source>
        <strain evidence="2 3">CECT 5696</strain>
    </source>
</reference>
<feature type="transmembrane region" description="Helical" evidence="1">
    <location>
        <begin position="333"/>
        <end position="352"/>
    </location>
</feature>
<proteinExistence type="predicted"/>
<dbReference type="OrthoDB" id="2797562at2"/>
<feature type="transmembrane region" description="Helical" evidence="1">
    <location>
        <begin position="239"/>
        <end position="262"/>
    </location>
</feature>
<feature type="transmembrane region" description="Helical" evidence="1">
    <location>
        <begin position="291"/>
        <end position="313"/>
    </location>
</feature>
<evidence type="ECO:0000313" key="2">
    <source>
        <dbReference type="EMBL" id="PWW00870.1"/>
    </source>
</evidence>
<keyword evidence="3" id="KW-1185">Reference proteome</keyword>
<name>A0A2V2YS30_9BACL</name>
<sequence length="807" mass="91362">MAYLAFKSLAARKNWLILLLISFALIISSIASIFSSTESIKINLKQSAYDQYGQFSAVLLNQSENLRDAESYGQFRIKGTVEIRGELTATAGWADEKFIGLGRLRLQSGGFPVAANEVAIESYYLKQIDSNWQLGETKELRIGDELRKYKLTGIVENYSANWSVYARKTPFPNIFVSRMTVDSDSITQYLLPYDDNKSSRSNYSDTYAIIAKNDGQGFMNEHLYNNGLKDLRGIGIISWFLEGIMLIISTVSIVTLISFFNANRSYKYGVLKSLGSTDRHLIRLQLYQTSYLFIFGTLAAIPMTVIMHFGIIAKSYGTGGILYDSSMTVLKETLLWVMFLYIVITGASLFAIKAHKNKSLGEIFNSNRGQHSGRVEQWVDEFQSFEVKQLLRQAFLFPKRTILSYITMGAAILVILIAGTYAKEASGIWTTDIDYYLSSQEDILSKEINQHPVLVSKDVTYPTVDVQQLQSIKEIALIDKVPSMLDVLPIMKQSDVPSTLRSRVGDGRLDISGNNDVVIKNVNYVLDSDDDWKGEIQSRSFVENLPLIVLYCPDIKSDEIEALIGKKVTLSKSTLKESGDVSEENWDFIIARVINKPYEKSAGGAKIQKQDVTFVLQEQYALQNGITKGYRDLTIYTLNNLTETEKQNVYERVLSLATGTPGGVFQYIPNVIHDERRISNLLNLLSYLTFFVSTCLSFISIYIVIYGKYQLHRRYWGIYRSLGMRLNRVHRMMSYEIVGYFFGAALLSSVLYTFFLFMIRPSYPLTIYFRFLGVALVVVLLLLLLVTMLIKNKIGKDSIAALLKLDE</sequence>
<dbReference type="AlphaFoldDB" id="A0A2V2YS30"/>
<dbReference type="EMBL" id="QGTQ01000011">
    <property type="protein sequence ID" value="PWW00870.1"/>
    <property type="molecule type" value="Genomic_DNA"/>
</dbReference>
<comment type="caution">
    <text evidence="2">The sequence shown here is derived from an EMBL/GenBank/DDBJ whole genome shotgun (WGS) entry which is preliminary data.</text>
</comment>
<dbReference type="GO" id="GO:0005886">
    <property type="term" value="C:plasma membrane"/>
    <property type="evidence" value="ECO:0007669"/>
    <property type="project" value="TreeGrafter"/>
</dbReference>
<dbReference type="GO" id="GO:0022857">
    <property type="term" value="F:transmembrane transporter activity"/>
    <property type="evidence" value="ECO:0007669"/>
    <property type="project" value="TreeGrafter"/>
</dbReference>
<keyword evidence="1" id="KW-0812">Transmembrane</keyword>
<keyword evidence="1" id="KW-1133">Transmembrane helix</keyword>
<gene>
    <name evidence="2" type="ORF">DFQ01_11115</name>
</gene>
<dbReference type="Proteomes" id="UP000246635">
    <property type="component" value="Unassembled WGS sequence"/>
</dbReference>
<protein>
    <submittedName>
        <fullName evidence="2">Putative ABC transport system permease protein</fullName>
    </submittedName>
</protein>
<dbReference type="PANTHER" id="PTHR30572:SF4">
    <property type="entry name" value="ABC TRANSPORTER PERMEASE YTRF"/>
    <property type="match status" value="1"/>
</dbReference>
<dbReference type="InterPro" id="IPR050250">
    <property type="entry name" value="Macrolide_Exporter_MacB"/>
</dbReference>
<feature type="transmembrane region" description="Helical" evidence="1">
    <location>
        <begin position="402"/>
        <end position="422"/>
    </location>
</feature>
<evidence type="ECO:0000256" key="1">
    <source>
        <dbReference type="SAM" id="Phobius"/>
    </source>
</evidence>